<comment type="caution">
    <text evidence="2">The sequence shown here is derived from an EMBL/GenBank/DDBJ whole genome shotgun (WGS) entry which is preliminary data.</text>
</comment>
<evidence type="ECO:0000256" key="1">
    <source>
        <dbReference type="SAM" id="SignalP"/>
    </source>
</evidence>
<reference evidence="2 3" key="1">
    <citation type="submission" date="2019-03" db="EMBL/GenBank/DDBJ databases">
        <title>Metabolic potential of uncultured bacteria and archaea associated with petroleum seepage in deep-sea sediments.</title>
        <authorList>
            <person name="Dong X."/>
            <person name="Hubert C."/>
        </authorList>
    </citation>
    <scope>NUCLEOTIDE SEQUENCE [LARGE SCALE GENOMIC DNA]</scope>
    <source>
        <strain evidence="2">E29_bin36</strain>
    </source>
</reference>
<evidence type="ECO:0000313" key="3">
    <source>
        <dbReference type="Proteomes" id="UP000315534"/>
    </source>
</evidence>
<dbReference type="Proteomes" id="UP000315534">
    <property type="component" value="Unassembled WGS sequence"/>
</dbReference>
<accession>A0A523XF75</accession>
<organism evidence="2 3">
    <name type="scientific">candidate division TA06 bacterium</name>
    <dbReference type="NCBI Taxonomy" id="2250710"/>
    <lineage>
        <taxon>Bacteria</taxon>
        <taxon>Bacteria division TA06</taxon>
    </lineage>
</organism>
<feature type="signal peptide" evidence="1">
    <location>
        <begin position="1"/>
        <end position="20"/>
    </location>
</feature>
<feature type="chain" id="PRO_5021696871" description="Exo-alpha-sialidase" evidence="1">
    <location>
        <begin position="21"/>
        <end position="435"/>
    </location>
</feature>
<gene>
    <name evidence="2" type="ORF">E3J38_09230</name>
</gene>
<evidence type="ECO:0000313" key="2">
    <source>
        <dbReference type="EMBL" id="TET77943.1"/>
    </source>
</evidence>
<feature type="non-terminal residue" evidence="2">
    <location>
        <position position="435"/>
    </location>
</feature>
<sequence length="435" mass="48501">MAKLAVVICLFLLLPLTSYGIDNPDPAVNQSVRIVMDDKDVIPDSYLDEPIDVTCHAPGDTIGQTTYDWWSNGPAKRLITVPSDGGPCIQVIWDASDEPKPWVMKGTKYNGYHTIMEYWVYWSGMGGGTWVNTKSGAGTIDENSRDRGSISMQTELPTDYVSSVAIDLLPCEGRFIPVHCPTAAPDTFIYPRLAIDGDGVFHVFSRSQMGRHRLEYTSSKSGWVYGSWAELDTLGYGWHNATASKQSPTVAAIYSVAGDSAWQPTDRHNSLVIYESFDSGSTFTKKTILKDLLEPTDTLNCMLWGGNGLYDGRDSIHVVTVATKPADLGEYYPLAACNLWHYTPELGLTVVSSYPWMYDPPAFDGVDGIYGNNQLIHMPSIGYDPETGYFYVLWVEFPWYEEQGGFQCGELFVRRSTDWGQTCSFKMDMTNTHNE</sequence>
<keyword evidence="1" id="KW-0732">Signal</keyword>
<proteinExistence type="predicted"/>
<dbReference type="EMBL" id="SOIP01000531">
    <property type="protein sequence ID" value="TET77943.1"/>
    <property type="molecule type" value="Genomic_DNA"/>
</dbReference>
<evidence type="ECO:0008006" key="4">
    <source>
        <dbReference type="Google" id="ProtNLM"/>
    </source>
</evidence>
<dbReference type="AlphaFoldDB" id="A0A523XF75"/>
<protein>
    <recommendedName>
        <fullName evidence="4">Exo-alpha-sialidase</fullName>
    </recommendedName>
</protein>
<name>A0A523XF75_UNCT6</name>